<dbReference type="PANTHER" id="PTHR36505">
    <property type="entry name" value="BLR1072 PROTEIN"/>
    <property type="match status" value="1"/>
</dbReference>
<evidence type="ECO:0000313" key="4">
    <source>
        <dbReference type="EMBL" id="QDU87268.1"/>
    </source>
</evidence>
<dbReference type="SUPFAM" id="SSF50346">
    <property type="entry name" value="PRC-barrel domain"/>
    <property type="match status" value="1"/>
</dbReference>
<dbReference type="Proteomes" id="UP000317429">
    <property type="component" value="Chromosome"/>
</dbReference>
<evidence type="ECO:0000259" key="3">
    <source>
        <dbReference type="Pfam" id="PF05239"/>
    </source>
</evidence>
<dbReference type="AlphaFoldDB" id="A0A518D705"/>
<accession>A0A518D705</accession>
<reference evidence="4 5" key="1">
    <citation type="submission" date="2019-02" db="EMBL/GenBank/DDBJ databases">
        <title>Deep-cultivation of Planctomycetes and their phenomic and genomic characterization uncovers novel biology.</title>
        <authorList>
            <person name="Wiegand S."/>
            <person name="Jogler M."/>
            <person name="Boedeker C."/>
            <person name="Pinto D."/>
            <person name="Vollmers J."/>
            <person name="Rivas-Marin E."/>
            <person name="Kohn T."/>
            <person name="Peeters S.H."/>
            <person name="Heuer A."/>
            <person name="Rast P."/>
            <person name="Oberbeckmann S."/>
            <person name="Bunk B."/>
            <person name="Jeske O."/>
            <person name="Meyerdierks A."/>
            <person name="Storesund J.E."/>
            <person name="Kallscheuer N."/>
            <person name="Luecker S."/>
            <person name="Lage O.M."/>
            <person name="Pohl T."/>
            <person name="Merkel B.J."/>
            <person name="Hornburger P."/>
            <person name="Mueller R.-W."/>
            <person name="Bruemmer F."/>
            <person name="Labrenz M."/>
            <person name="Spormann A.M."/>
            <person name="Op den Camp H."/>
            <person name="Overmann J."/>
            <person name="Amann R."/>
            <person name="Jetten M.S.M."/>
            <person name="Mascher T."/>
            <person name="Medema M.H."/>
            <person name="Devos D.P."/>
            <person name="Kaster A.-K."/>
            <person name="Ovreas L."/>
            <person name="Rohde M."/>
            <person name="Galperin M.Y."/>
            <person name="Jogler C."/>
        </authorList>
    </citation>
    <scope>NUCLEOTIDE SEQUENCE [LARGE SCALE GENOMIC DNA]</scope>
    <source>
        <strain evidence="4 5">Pla175</strain>
    </source>
</reference>
<organism evidence="4 5">
    <name type="scientific">Pirellulimonas nuda</name>
    <dbReference type="NCBI Taxonomy" id="2528009"/>
    <lineage>
        <taxon>Bacteria</taxon>
        <taxon>Pseudomonadati</taxon>
        <taxon>Planctomycetota</taxon>
        <taxon>Planctomycetia</taxon>
        <taxon>Pirellulales</taxon>
        <taxon>Lacipirellulaceae</taxon>
        <taxon>Pirellulimonas</taxon>
    </lineage>
</organism>
<dbReference type="RefSeq" id="WP_197527236.1">
    <property type="nucleotide sequence ID" value="NZ_CP036291.1"/>
</dbReference>
<dbReference type="EMBL" id="CP036291">
    <property type="protein sequence ID" value="QDU87268.1"/>
    <property type="molecule type" value="Genomic_DNA"/>
</dbReference>
<dbReference type="InterPro" id="IPR011033">
    <property type="entry name" value="PRC_barrel-like_sf"/>
</dbReference>
<dbReference type="Gene3D" id="2.30.30.240">
    <property type="entry name" value="PRC-barrel domain"/>
    <property type="match status" value="1"/>
</dbReference>
<sequence precursor="true">MTRNLIAALALVLTPAMAMAQVTVDAPGTRVQVGNNRDGRTAQRGQTVRISELMGANVKNNADEDLGSIEDIVLNADNGRVQYAAVSMGGFLGLGDKLFAVPWSAIRHQTVDGEHVLVLNVVKEQFENAEGFDQDNWPDMASPQWRTTNDALYGVDANRPVRNRNRDRE</sequence>
<gene>
    <name evidence="4" type="ORF">Pla175_06260</name>
</gene>
<dbReference type="KEGG" id="pnd:Pla175_06260"/>
<keyword evidence="2" id="KW-0732">Signal</keyword>
<feature type="region of interest" description="Disordered" evidence="1">
    <location>
        <begin position="148"/>
        <end position="169"/>
    </location>
</feature>
<dbReference type="Pfam" id="PF05239">
    <property type="entry name" value="PRC"/>
    <property type="match status" value="1"/>
</dbReference>
<name>A0A518D705_9BACT</name>
<evidence type="ECO:0000256" key="1">
    <source>
        <dbReference type="SAM" id="MobiDB-lite"/>
    </source>
</evidence>
<feature type="domain" description="PRC-barrel" evidence="3">
    <location>
        <begin position="48"/>
        <end position="124"/>
    </location>
</feature>
<dbReference type="PANTHER" id="PTHR36505:SF1">
    <property type="entry name" value="BLR1072 PROTEIN"/>
    <property type="match status" value="1"/>
</dbReference>
<feature type="chain" id="PRO_5022066611" evidence="2">
    <location>
        <begin position="21"/>
        <end position="169"/>
    </location>
</feature>
<evidence type="ECO:0000313" key="5">
    <source>
        <dbReference type="Proteomes" id="UP000317429"/>
    </source>
</evidence>
<evidence type="ECO:0000256" key="2">
    <source>
        <dbReference type="SAM" id="SignalP"/>
    </source>
</evidence>
<proteinExistence type="predicted"/>
<feature type="signal peptide" evidence="2">
    <location>
        <begin position="1"/>
        <end position="20"/>
    </location>
</feature>
<keyword evidence="5" id="KW-1185">Reference proteome</keyword>
<dbReference type="InterPro" id="IPR027275">
    <property type="entry name" value="PRC-brl_dom"/>
</dbReference>
<protein>
    <submittedName>
        <fullName evidence="4">PRC-barrel domain protein</fullName>
    </submittedName>
</protein>